<dbReference type="Proteomes" id="UP000246132">
    <property type="component" value="Unassembled WGS sequence"/>
</dbReference>
<accession>A0A3A8A9H1</accession>
<comment type="caution">
    <text evidence="1">The sequence shown here is derived from an EMBL/GenBank/DDBJ whole genome shotgun (WGS) entry which is preliminary data.</text>
</comment>
<protein>
    <submittedName>
        <fullName evidence="1">Uncharacterized protein</fullName>
    </submittedName>
</protein>
<evidence type="ECO:0000313" key="1">
    <source>
        <dbReference type="EMBL" id="RKF05629.1"/>
    </source>
</evidence>
<sequence>MSVRFASRDHAFDGYPWLAHHVHAWQSQALDPSADRFEPGDEVFMELDDEDATVLTEALASQLNREHEAQLAALRDDFRGPLRDGKSIAFTVAEPPGATPEQSAAMAGPALSDLCRALGCDEVAILPMTRRPILVQRNKASETAHETLQALGLKPDFDGAMIGAPDAIAPFVGPLFRIARCNASAPYIAFGMKGLAVAGAFCKHVNFHFDSYDRGDADRLSHALAGCGFAVPDDGICGERFSETGAIEGRRLDLNP</sequence>
<reference evidence="1 2" key="1">
    <citation type="journal article" date="2018" name="Int. J. Syst. Bacteriol.">
        <title>Oceaniradius stylonemae gen. nov., sp. nov., isolated from a red alga, Stylonema cornu-cervi.</title>
        <authorList>
            <person name="Jeong S."/>
        </authorList>
    </citation>
    <scope>NUCLEOTIDE SEQUENCE [LARGE SCALE GENOMIC DNA]</scope>
    <source>
        <strain evidence="1 2">StC1</strain>
    </source>
</reference>
<proteinExistence type="predicted"/>
<evidence type="ECO:0000313" key="2">
    <source>
        <dbReference type="Proteomes" id="UP000246132"/>
    </source>
</evidence>
<keyword evidence="2" id="KW-1185">Reference proteome</keyword>
<dbReference type="EMBL" id="QFWV02000008">
    <property type="protein sequence ID" value="RKF05629.1"/>
    <property type="molecule type" value="Genomic_DNA"/>
</dbReference>
<organism evidence="1 2">
    <name type="scientific">Oceaniradius stylonematis</name>
    <dbReference type="NCBI Taxonomy" id="2184161"/>
    <lineage>
        <taxon>Bacteria</taxon>
        <taxon>Pseudomonadati</taxon>
        <taxon>Pseudomonadota</taxon>
        <taxon>Alphaproteobacteria</taxon>
        <taxon>Hyphomicrobiales</taxon>
        <taxon>Ahrensiaceae</taxon>
        <taxon>Oceaniradius</taxon>
    </lineage>
</organism>
<gene>
    <name evidence="1" type="ORF">DEM25_013495</name>
</gene>
<name>A0A3A8A9H1_9HYPH</name>
<dbReference type="AlphaFoldDB" id="A0A3A8A9H1"/>